<reference evidence="2 3" key="1">
    <citation type="journal article" date="2019" name="Sci. Rep.">
        <title>Orb-weaving spider Araneus ventricosus genome elucidates the spidroin gene catalogue.</title>
        <authorList>
            <person name="Kono N."/>
            <person name="Nakamura H."/>
            <person name="Ohtoshi R."/>
            <person name="Moran D.A.P."/>
            <person name="Shinohara A."/>
            <person name="Yoshida Y."/>
            <person name="Fujiwara M."/>
            <person name="Mori M."/>
            <person name="Tomita M."/>
            <person name="Arakawa K."/>
        </authorList>
    </citation>
    <scope>NUCLEOTIDE SEQUENCE [LARGE SCALE GENOMIC DNA]</scope>
</reference>
<proteinExistence type="predicted"/>
<name>A0A4Y2SAW0_ARAVE</name>
<dbReference type="Proteomes" id="UP000499080">
    <property type="component" value="Unassembled WGS sequence"/>
</dbReference>
<feature type="region of interest" description="Disordered" evidence="1">
    <location>
        <begin position="30"/>
        <end position="105"/>
    </location>
</feature>
<evidence type="ECO:0000256" key="1">
    <source>
        <dbReference type="SAM" id="MobiDB-lite"/>
    </source>
</evidence>
<feature type="compositionally biased region" description="Basic and acidic residues" evidence="1">
    <location>
        <begin position="62"/>
        <end position="72"/>
    </location>
</feature>
<accession>A0A4Y2SAW0</accession>
<organism evidence="2 3">
    <name type="scientific">Araneus ventricosus</name>
    <name type="common">Orbweaver spider</name>
    <name type="synonym">Epeira ventricosa</name>
    <dbReference type="NCBI Taxonomy" id="182803"/>
    <lineage>
        <taxon>Eukaryota</taxon>
        <taxon>Metazoa</taxon>
        <taxon>Ecdysozoa</taxon>
        <taxon>Arthropoda</taxon>
        <taxon>Chelicerata</taxon>
        <taxon>Arachnida</taxon>
        <taxon>Araneae</taxon>
        <taxon>Araneomorphae</taxon>
        <taxon>Entelegynae</taxon>
        <taxon>Araneoidea</taxon>
        <taxon>Araneidae</taxon>
        <taxon>Araneus</taxon>
    </lineage>
</organism>
<dbReference type="EMBL" id="BGPR01020337">
    <property type="protein sequence ID" value="GBN84395.1"/>
    <property type="molecule type" value="Genomic_DNA"/>
</dbReference>
<gene>
    <name evidence="2" type="ORF">AVEN_274733_1</name>
</gene>
<dbReference type="AlphaFoldDB" id="A0A4Y2SAW0"/>
<evidence type="ECO:0000313" key="3">
    <source>
        <dbReference type="Proteomes" id="UP000499080"/>
    </source>
</evidence>
<protein>
    <submittedName>
        <fullName evidence="2">Uncharacterized protein</fullName>
    </submittedName>
</protein>
<keyword evidence="3" id="KW-1185">Reference proteome</keyword>
<comment type="caution">
    <text evidence="2">The sequence shown here is derived from an EMBL/GenBank/DDBJ whole genome shotgun (WGS) entry which is preliminary data.</text>
</comment>
<sequence>MMSRGEKIKLRPGRHLPSLRHWKSSRFLMSGENSRRRQHLPLGSRPCSRRRCSVPAGSGGRQNRDRPVEGRRLPKFSRLWQLGKKRKREAFQKQTSPGKGADGTEGVTLKCLSRITL</sequence>
<evidence type="ECO:0000313" key="2">
    <source>
        <dbReference type="EMBL" id="GBN84395.1"/>
    </source>
</evidence>